<feature type="compositionally biased region" description="Low complexity" evidence="1">
    <location>
        <begin position="1017"/>
        <end position="1038"/>
    </location>
</feature>
<dbReference type="EMBL" id="MSRR01000010">
    <property type="protein sequence ID" value="OMG36782.1"/>
    <property type="molecule type" value="Genomic_DNA"/>
</dbReference>
<evidence type="ECO:0000313" key="3">
    <source>
        <dbReference type="EMBL" id="OMG36782.1"/>
    </source>
</evidence>
<sequence>MSATSNRDRIGRAIEILSGALEPWIAVAVAPKLPAASTWTDLLAWKDGRPDRTYEPADPQCQLRIITERIGNLGFLFSGILSRGEQNLAGELREVRNKWAHNSPFSMDDTYRALDTAERLLRAINAPAEADQVRAMKRDALHSTFDAATRRDTRASAVAMPGLGENGLAPWKDVVRPHPDIVSGSYGQAEYAADLHQVAHGESSEEYGDPAGFFKRTYLTEGLKTLLTMTARRLSGDPNAQAVINLQTTFGGGKTHSMLAAWHLAGPTPLKDLTQDVQELLADTEIPEDVRRVAIVGNEISPGQPTTKLDGTVVHTLWGELAWQLGGAEAHELIAQADRTGTNPGAALRTLISRHTPALILIDEWVAYARGLYRRDGLTGGSFDTQFTFAQELTAAVQGTPGALLLVSIPASDIRQDGTVTRASELEIGGDGGREALQRLQHVVGRVAHNWSPATSGESFEIVRRRLFTDLDAEALRKRDATIKRFVDYYRGQRGELPSETFQPDYERRLREAYPIHPELFDRLYGDWSSLERFQRTRGVLRLMSAVVHSLVQADDDAPLIMPGSIPFDDDAVRDEIAGYLDDAWRTIIETDIDGENATPLRIDRERELFGRRALTRRIARTLFLGSAATLDTAHKGIDRQRLFLGVAMPGDTLGNFGSSLQMLTDRATYVYNQGTRSWYDRQPSINRMVVDRAASLDTADVAREAVDMLKGMAAGARVPEFAHVIVAPASTGDVPDKQETTLVILGPDCTVAARNGRSSQVTGPGREFTEELLHHRGSAPRNHVNTLITVAPDEGRWAEAEQALRIHMAWSEMAKEESIRDHDLTLSQAEQARQKRRDTQSVAERSVAGAWIWALHPVQDDGGRPFKIEPIKIEGDEQRIAVRAGLRLGKQDIVLTDITPTAVALELGGTNLRARWNGGRITVGELWSYFTRYPYMPRLRDRRVLEKAVASVMDDIGWESVGFALAADYDTERGDFLDLRLPLEDEAPRITDTTLLVAPALARAQRRREEEERRIAAAAGSREPGPADDTGAAPDATVTRSGSHRDGRAVPPAPEPQPVANSRFEGVAELDPGKDIAAQLALLADEVIAHLKAGGADSLNIEVSIDATRYNGFDADTVRTVAENARTLGLKPGRFNEG</sequence>
<accession>A0A854D9D8</accession>
<dbReference type="AlphaFoldDB" id="A0A854D9D8"/>
<proteinExistence type="predicted"/>
<feature type="region of interest" description="Disordered" evidence="1">
    <location>
        <begin position="1008"/>
        <end position="1061"/>
    </location>
</feature>
<dbReference type="InterPro" id="IPR007555">
    <property type="entry name" value="DUF499"/>
</dbReference>
<feature type="domain" description="Swt1-like HEPN" evidence="2">
    <location>
        <begin position="12"/>
        <end position="125"/>
    </location>
</feature>
<dbReference type="InterPro" id="IPR041650">
    <property type="entry name" value="HEPN_Swt1"/>
</dbReference>
<evidence type="ECO:0000313" key="4">
    <source>
        <dbReference type="Proteomes" id="UP000187035"/>
    </source>
</evidence>
<dbReference type="Pfam" id="PF04465">
    <property type="entry name" value="DUF499"/>
    <property type="match status" value="1"/>
</dbReference>
<evidence type="ECO:0000256" key="1">
    <source>
        <dbReference type="SAM" id="MobiDB-lite"/>
    </source>
</evidence>
<name>A0A854D9D8_ACTNA</name>
<comment type="caution">
    <text evidence="3">The sequence shown here is derived from an EMBL/GenBank/DDBJ whole genome shotgun (WGS) entry which is preliminary data.</text>
</comment>
<gene>
    <name evidence="3" type="ORF">BKH33_06345</name>
</gene>
<dbReference type="GeneID" id="64256070"/>
<evidence type="ECO:0000259" key="2">
    <source>
        <dbReference type="Pfam" id="PF18731"/>
    </source>
</evidence>
<dbReference type="Proteomes" id="UP000187035">
    <property type="component" value="Unassembled WGS sequence"/>
</dbReference>
<dbReference type="Pfam" id="PF18731">
    <property type="entry name" value="HEPN_Swt1"/>
    <property type="match status" value="1"/>
</dbReference>
<dbReference type="RefSeq" id="WP_076142650.1">
    <property type="nucleotide sequence ID" value="NZ_CP066049.1"/>
</dbReference>
<reference evidence="3 4" key="1">
    <citation type="submission" date="2016-12" db="EMBL/GenBank/DDBJ databases">
        <title>Genomic comparison of strains in the 'Actinomyces naeslundii' group.</title>
        <authorList>
            <person name="Mughal S.R."/>
            <person name="Do T."/>
            <person name="Gilbert S.C."/>
            <person name="Witherden E.A."/>
            <person name="Didelot X."/>
            <person name="Beighton D."/>
        </authorList>
    </citation>
    <scope>NUCLEOTIDE SEQUENCE [LARGE SCALE GENOMIC DNA]</scope>
    <source>
        <strain evidence="3 4">NCTC 10301</strain>
    </source>
</reference>
<organism evidence="3 4">
    <name type="scientific">Actinomyces naeslundii</name>
    <dbReference type="NCBI Taxonomy" id="1655"/>
    <lineage>
        <taxon>Bacteria</taxon>
        <taxon>Bacillati</taxon>
        <taxon>Actinomycetota</taxon>
        <taxon>Actinomycetes</taxon>
        <taxon>Actinomycetales</taxon>
        <taxon>Actinomycetaceae</taxon>
        <taxon>Actinomyces</taxon>
    </lineage>
</organism>
<protein>
    <submittedName>
        <fullName evidence="3">AAA family ATPase</fullName>
    </submittedName>
</protein>